<comment type="caution">
    <text evidence="2">The sequence shown here is derived from an EMBL/GenBank/DDBJ whole genome shotgun (WGS) entry which is preliminary data.</text>
</comment>
<evidence type="ECO:0000256" key="1">
    <source>
        <dbReference type="SAM" id="MobiDB-lite"/>
    </source>
</evidence>
<dbReference type="Proteomes" id="UP000265520">
    <property type="component" value="Unassembled WGS sequence"/>
</dbReference>
<accession>A0A392V9P2</accession>
<feature type="non-terminal residue" evidence="2">
    <location>
        <position position="1"/>
    </location>
</feature>
<proteinExistence type="predicted"/>
<sequence>PYSTARCAISPARRATSRRPLLLHDFDGATRHTTRRAAQLAERNPVAEERTAQRAR</sequence>
<keyword evidence="3" id="KW-1185">Reference proteome</keyword>
<protein>
    <submittedName>
        <fullName evidence="2">Uncharacterized protein</fullName>
    </submittedName>
</protein>
<evidence type="ECO:0000313" key="3">
    <source>
        <dbReference type="Proteomes" id="UP000265520"/>
    </source>
</evidence>
<evidence type="ECO:0000313" key="2">
    <source>
        <dbReference type="EMBL" id="MCI83575.1"/>
    </source>
</evidence>
<reference evidence="2 3" key="1">
    <citation type="journal article" date="2018" name="Front. Plant Sci.">
        <title>Red Clover (Trifolium pratense) and Zigzag Clover (T. medium) - A Picture of Genomic Similarities and Differences.</title>
        <authorList>
            <person name="Dluhosova J."/>
            <person name="Istvanek J."/>
            <person name="Nedelnik J."/>
            <person name="Repkova J."/>
        </authorList>
    </citation>
    <scope>NUCLEOTIDE SEQUENCE [LARGE SCALE GENOMIC DNA]</scope>
    <source>
        <strain evidence="3">cv. 10/8</strain>
        <tissue evidence="2">Leaf</tissue>
    </source>
</reference>
<feature type="region of interest" description="Disordered" evidence="1">
    <location>
        <begin position="20"/>
        <end position="56"/>
    </location>
</feature>
<organism evidence="2 3">
    <name type="scientific">Trifolium medium</name>
    <dbReference type="NCBI Taxonomy" id="97028"/>
    <lineage>
        <taxon>Eukaryota</taxon>
        <taxon>Viridiplantae</taxon>
        <taxon>Streptophyta</taxon>
        <taxon>Embryophyta</taxon>
        <taxon>Tracheophyta</taxon>
        <taxon>Spermatophyta</taxon>
        <taxon>Magnoliopsida</taxon>
        <taxon>eudicotyledons</taxon>
        <taxon>Gunneridae</taxon>
        <taxon>Pentapetalae</taxon>
        <taxon>rosids</taxon>
        <taxon>fabids</taxon>
        <taxon>Fabales</taxon>
        <taxon>Fabaceae</taxon>
        <taxon>Papilionoideae</taxon>
        <taxon>50 kb inversion clade</taxon>
        <taxon>NPAAA clade</taxon>
        <taxon>Hologalegina</taxon>
        <taxon>IRL clade</taxon>
        <taxon>Trifolieae</taxon>
        <taxon>Trifolium</taxon>
    </lineage>
</organism>
<dbReference type="AlphaFoldDB" id="A0A392V9P2"/>
<dbReference type="EMBL" id="LXQA011070364">
    <property type="protein sequence ID" value="MCI83575.1"/>
    <property type="molecule type" value="Genomic_DNA"/>
</dbReference>
<name>A0A392V9P2_9FABA</name>
<feature type="compositionally biased region" description="Basic and acidic residues" evidence="1">
    <location>
        <begin position="45"/>
        <end position="56"/>
    </location>
</feature>